<dbReference type="EMBL" id="BMAW01056780">
    <property type="protein sequence ID" value="GFT07739.1"/>
    <property type="molecule type" value="Genomic_DNA"/>
</dbReference>
<organism evidence="2 3">
    <name type="scientific">Nephila pilipes</name>
    <name type="common">Giant wood spider</name>
    <name type="synonym">Nephila maculata</name>
    <dbReference type="NCBI Taxonomy" id="299642"/>
    <lineage>
        <taxon>Eukaryota</taxon>
        <taxon>Metazoa</taxon>
        <taxon>Ecdysozoa</taxon>
        <taxon>Arthropoda</taxon>
        <taxon>Chelicerata</taxon>
        <taxon>Arachnida</taxon>
        <taxon>Araneae</taxon>
        <taxon>Araneomorphae</taxon>
        <taxon>Entelegynae</taxon>
        <taxon>Araneoidea</taxon>
        <taxon>Nephilidae</taxon>
        <taxon>Nephila</taxon>
    </lineage>
</organism>
<comment type="caution">
    <text evidence="2">The sequence shown here is derived from an EMBL/GenBank/DDBJ whole genome shotgun (WGS) entry which is preliminary data.</text>
</comment>
<gene>
    <name evidence="2" type="ORF">NPIL_315941</name>
</gene>
<dbReference type="OrthoDB" id="6418612at2759"/>
<evidence type="ECO:0000313" key="2">
    <source>
        <dbReference type="EMBL" id="GFT07739.1"/>
    </source>
</evidence>
<evidence type="ECO:0000256" key="1">
    <source>
        <dbReference type="SAM" id="SignalP"/>
    </source>
</evidence>
<keyword evidence="3" id="KW-1185">Reference proteome</keyword>
<name>A0A8X6NCN9_NEPPI</name>
<feature type="signal peptide" evidence="1">
    <location>
        <begin position="1"/>
        <end position="22"/>
    </location>
</feature>
<dbReference type="AlphaFoldDB" id="A0A8X6NCN9"/>
<accession>A0A8X6NCN9</accession>
<sequence length="292" mass="34910">MVNFVFTLELLALTKIAIHTYSDTDIKAFQHEKWDILSFESAKQWEPIMKKKLSSLNLPLILEKKVIALMQPLRAEMGQWILDHLSIFKYCTNEPLIEYVWKDNGTIDRLKTAKGFIQCETNNLYLRFQIACVYWLHEEAKQLWGKMPERNKRRFDAIRVDSLSFRWEHAVKDWITFIKSGVDDWRMHPFSHPLLWYCQDRVIMQGNLLQHLFPQDRLNVYKGMMKTHIPTIKKSFCLSKMNAEQFEIMIKKELYKYVKVSATGRCICCCRKCQITFCHFFLKENSFNSWLK</sequence>
<keyword evidence="1" id="KW-0732">Signal</keyword>
<reference evidence="2" key="1">
    <citation type="submission" date="2020-08" db="EMBL/GenBank/DDBJ databases">
        <title>Multicomponent nature underlies the extraordinary mechanical properties of spider dragline silk.</title>
        <authorList>
            <person name="Kono N."/>
            <person name="Nakamura H."/>
            <person name="Mori M."/>
            <person name="Yoshida Y."/>
            <person name="Ohtoshi R."/>
            <person name="Malay A.D."/>
            <person name="Moran D.A.P."/>
            <person name="Tomita M."/>
            <person name="Numata K."/>
            <person name="Arakawa K."/>
        </authorList>
    </citation>
    <scope>NUCLEOTIDE SEQUENCE</scope>
</reference>
<dbReference type="Proteomes" id="UP000887013">
    <property type="component" value="Unassembled WGS sequence"/>
</dbReference>
<proteinExistence type="predicted"/>
<protein>
    <submittedName>
        <fullName evidence="2">Uncharacterized protein</fullName>
    </submittedName>
</protein>
<evidence type="ECO:0000313" key="3">
    <source>
        <dbReference type="Proteomes" id="UP000887013"/>
    </source>
</evidence>
<feature type="chain" id="PRO_5036498806" evidence="1">
    <location>
        <begin position="23"/>
        <end position="292"/>
    </location>
</feature>